<keyword evidence="4" id="KW-1185">Reference proteome</keyword>
<feature type="transmembrane region" description="Helical" evidence="2">
    <location>
        <begin position="46"/>
        <end position="68"/>
    </location>
</feature>
<evidence type="ECO:0000256" key="1">
    <source>
        <dbReference type="SAM" id="MobiDB-lite"/>
    </source>
</evidence>
<organism evidence="3 4">
    <name type="scientific">Kitasatospora arboriphila</name>
    <dbReference type="NCBI Taxonomy" id="258052"/>
    <lineage>
        <taxon>Bacteria</taxon>
        <taxon>Bacillati</taxon>
        <taxon>Actinomycetota</taxon>
        <taxon>Actinomycetes</taxon>
        <taxon>Kitasatosporales</taxon>
        <taxon>Streptomycetaceae</taxon>
        <taxon>Kitasatospora</taxon>
    </lineage>
</organism>
<sequence>MDQQPMSGSAQPAVPAEGGLQTAEPHWPMEPVFRKKPKLSVRLRDMFLGVSSSAVVFLLSLTVGLIMVEVQVDSNWMTAFCSLVWAITFLALIGWFLGHRGGDEAPVGRVQMA</sequence>
<evidence type="ECO:0000313" key="3">
    <source>
        <dbReference type="EMBL" id="GAA1126349.1"/>
    </source>
</evidence>
<dbReference type="RefSeq" id="WP_344628325.1">
    <property type="nucleotide sequence ID" value="NZ_BAAALD010000161.1"/>
</dbReference>
<dbReference type="Proteomes" id="UP001499987">
    <property type="component" value="Unassembled WGS sequence"/>
</dbReference>
<feature type="compositionally biased region" description="Polar residues" evidence="1">
    <location>
        <begin position="1"/>
        <end position="10"/>
    </location>
</feature>
<keyword evidence="2" id="KW-1133">Transmembrane helix</keyword>
<protein>
    <submittedName>
        <fullName evidence="3">Uncharacterized protein</fullName>
    </submittedName>
</protein>
<accession>A0ABN1U893</accession>
<keyword evidence="2" id="KW-0472">Membrane</keyword>
<keyword evidence="2" id="KW-0812">Transmembrane</keyword>
<feature type="region of interest" description="Disordered" evidence="1">
    <location>
        <begin position="1"/>
        <end position="31"/>
    </location>
</feature>
<gene>
    <name evidence="3" type="ORF">GCM10009663_75870</name>
</gene>
<evidence type="ECO:0000256" key="2">
    <source>
        <dbReference type="SAM" id="Phobius"/>
    </source>
</evidence>
<proteinExistence type="predicted"/>
<dbReference type="EMBL" id="BAAALD010000161">
    <property type="protein sequence ID" value="GAA1126349.1"/>
    <property type="molecule type" value="Genomic_DNA"/>
</dbReference>
<comment type="caution">
    <text evidence="3">The sequence shown here is derived from an EMBL/GenBank/DDBJ whole genome shotgun (WGS) entry which is preliminary data.</text>
</comment>
<reference evidence="3 4" key="1">
    <citation type="journal article" date="2019" name="Int. J. Syst. Evol. Microbiol.">
        <title>The Global Catalogue of Microorganisms (GCM) 10K type strain sequencing project: providing services to taxonomists for standard genome sequencing and annotation.</title>
        <authorList>
            <consortium name="The Broad Institute Genomics Platform"/>
            <consortium name="The Broad Institute Genome Sequencing Center for Infectious Disease"/>
            <person name="Wu L."/>
            <person name="Ma J."/>
        </authorList>
    </citation>
    <scope>NUCLEOTIDE SEQUENCE [LARGE SCALE GENOMIC DNA]</scope>
    <source>
        <strain evidence="3 4">JCM 13002</strain>
    </source>
</reference>
<feature type="transmembrane region" description="Helical" evidence="2">
    <location>
        <begin position="74"/>
        <end position="97"/>
    </location>
</feature>
<evidence type="ECO:0000313" key="4">
    <source>
        <dbReference type="Proteomes" id="UP001499987"/>
    </source>
</evidence>
<name>A0ABN1U893_9ACTN</name>